<comment type="caution">
    <text evidence="1">The sequence shown here is derived from an EMBL/GenBank/DDBJ whole genome shotgun (WGS) entry which is preliminary data.</text>
</comment>
<name>A0ABU7LQG0_9PROT</name>
<dbReference type="SUPFAM" id="SSF52540">
    <property type="entry name" value="P-loop containing nucleoside triphosphate hydrolases"/>
    <property type="match status" value="1"/>
</dbReference>
<protein>
    <recommendedName>
        <fullName evidence="3">Sulfotransferase family protein</fullName>
    </recommendedName>
</protein>
<evidence type="ECO:0008006" key="3">
    <source>
        <dbReference type="Google" id="ProtNLM"/>
    </source>
</evidence>
<keyword evidence="2" id="KW-1185">Reference proteome</keyword>
<dbReference type="Gene3D" id="3.40.50.300">
    <property type="entry name" value="P-loop containing nucleotide triphosphate hydrolases"/>
    <property type="match status" value="1"/>
</dbReference>
<proteinExistence type="predicted"/>
<dbReference type="InterPro" id="IPR027417">
    <property type="entry name" value="P-loop_NTPase"/>
</dbReference>
<gene>
    <name evidence="1" type="ORF">V0U79_05790</name>
</gene>
<sequence>MLAITTGLTKAASSTVYTLLISLLQQAGHDQTGWRGVTLARLAATDGVAVSRTGFMSTDYLKAVRPALAASGFDHWHAVKTNGGLVQKCRSLLDVELIKAIATFRDPGDAAASLLEHAERQVITGGPERARLAHIITLRDAIDHVAERTRAAATWLRDPRVLKLDYALVKDRPAEAATRLGEYLGLVVSDPGAAGGGPQPGSARCGLFAAVASPDEAAYAAEKFAEYAGVVRDLQR</sequence>
<dbReference type="EMBL" id="JAZDRP010000003">
    <property type="protein sequence ID" value="MEE2525871.1"/>
    <property type="molecule type" value="Genomic_DNA"/>
</dbReference>
<reference evidence="1 2" key="1">
    <citation type="submission" date="2024-01" db="EMBL/GenBank/DDBJ databases">
        <title>Hyphobacterium bacterium isolated from marine sediment.</title>
        <authorList>
            <person name="Zhao S."/>
        </authorList>
    </citation>
    <scope>NUCLEOTIDE SEQUENCE [LARGE SCALE GENOMIC DNA]</scope>
    <source>
        <strain evidence="2">HN65</strain>
    </source>
</reference>
<organism evidence="1 2">
    <name type="scientific">Hyphobacterium lacteum</name>
    <dbReference type="NCBI Taxonomy" id="3116575"/>
    <lineage>
        <taxon>Bacteria</taxon>
        <taxon>Pseudomonadati</taxon>
        <taxon>Pseudomonadota</taxon>
        <taxon>Alphaproteobacteria</taxon>
        <taxon>Maricaulales</taxon>
        <taxon>Maricaulaceae</taxon>
        <taxon>Hyphobacterium</taxon>
    </lineage>
</organism>
<evidence type="ECO:0000313" key="1">
    <source>
        <dbReference type="EMBL" id="MEE2525871.1"/>
    </source>
</evidence>
<dbReference type="RefSeq" id="WP_330198531.1">
    <property type="nucleotide sequence ID" value="NZ_JAZDRP010000003.1"/>
</dbReference>
<accession>A0ABU7LQG0</accession>
<evidence type="ECO:0000313" key="2">
    <source>
        <dbReference type="Proteomes" id="UP001354971"/>
    </source>
</evidence>
<dbReference type="Proteomes" id="UP001354971">
    <property type="component" value="Unassembled WGS sequence"/>
</dbReference>